<dbReference type="InterPro" id="IPR051450">
    <property type="entry name" value="Gfo/Idh/MocA_Oxidoreductases"/>
</dbReference>
<organism evidence="3 4">
    <name type="scientific">Sedimentisphaera salicampi</name>
    <dbReference type="NCBI Taxonomy" id="1941349"/>
    <lineage>
        <taxon>Bacteria</taxon>
        <taxon>Pseudomonadati</taxon>
        <taxon>Planctomycetota</taxon>
        <taxon>Phycisphaerae</taxon>
        <taxon>Sedimentisphaerales</taxon>
        <taxon>Sedimentisphaeraceae</taxon>
        <taxon>Sedimentisphaera</taxon>
    </lineage>
</organism>
<feature type="domain" description="Gfo/Idh/MocA-like oxidoreductase N-terminal" evidence="1">
    <location>
        <begin position="5"/>
        <end position="120"/>
    </location>
</feature>
<dbReference type="Gene3D" id="3.40.50.720">
    <property type="entry name" value="NAD(P)-binding Rossmann-like Domain"/>
    <property type="match status" value="1"/>
</dbReference>
<evidence type="ECO:0000313" key="3">
    <source>
        <dbReference type="EMBL" id="ARN55679.1"/>
    </source>
</evidence>
<dbReference type="STRING" id="1941349.STSP1_00039"/>
<dbReference type="EMBL" id="CP021023">
    <property type="protein sequence ID" value="ARN55679.1"/>
    <property type="molecule type" value="Genomic_DNA"/>
</dbReference>
<dbReference type="GO" id="GO:0016491">
    <property type="term" value="F:oxidoreductase activity"/>
    <property type="evidence" value="ECO:0007669"/>
    <property type="project" value="UniProtKB-KW"/>
</dbReference>
<dbReference type="GO" id="GO:0000166">
    <property type="term" value="F:nucleotide binding"/>
    <property type="evidence" value="ECO:0007669"/>
    <property type="project" value="InterPro"/>
</dbReference>
<sequence length="334" mass="36563">MARLKTAVIGAGKMGSLHTRIYSELELSELAAVVDSDSAKAGELAEKYGCEALSSPEELIGKVDAVTIAAPTDSHLKIAAPLIKNGIAVLIEKPLASSVEQGEEIARLARTKGVTVAVGHSERCNPVVQAMDRLEIKPRFIEANRVSPYPFRSTDIGVVLDVMIHDIDIILSIAGSPVKSVDAVGVDVIGQNEDICNTRIVFENGCMANVTASRLALKTERKIRIFSSQAYLSLDYFRKEGIVIQTAPNVNVVEWIRERQKEPGFSFENVNWPDLLNIENLKIEDKEPLKVEQSAFLEAAAGKRRRPIVTAEEGLAALECAYKILESIKEKAWQ</sequence>
<dbReference type="InterPro" id="IPR000683">
    <property type="entry name" value="Gfo/Idh/MocA-like_OxRdtase_N"/>
</dbReference>
<dbReference type="Pfam" id="PF01408">
    <property type="entry name" value="GFO_IDH_MocA"/>
    <property type="match status" value="1"/>
</dbReference>
<dbReference type="PANTHER" id="PTHR43377:SF1">
    <property type="entry name" value="BILIVERDIN REDUCTASE A"/>
    <property type="match status" value="1"/>
</dbReference>
<dbReference type="SUPFAM" id="SSF51735">
    <property type="entry name" value="NAD(P)-binding Rossmann-fold domains"/>
    <property type="match status" value="1"/>
</dbReference>
<dbReference type="InterPro" id="IPR055170">
    <property type="entry name" value="GFO_IDH_MocA-like_dom"/>
</dbReference>
<name>A0A1W6LIU4_9BACT</name>
<accession>A0A1W6LIU4</accession>
<keyword evidence="4" id="KW-1185">Reference proteome</keyword>
<dbReference type="InterPro" id="IPR036291">
    <property type="entry name" value="NAD(P)-bd_dom_sf"/>
</dbReference>
<proteinExistence type="predicted"/>
<dbReference type="EC" id="1.-.-.-" evidence="3"/>
<evidence type="ECO:0000259" key="2">
    <source>
        <dbReference type="Pfam" id="PF22725"/>
    </source>
</evidence>
<keyword evidence="3" id="KW-0560">Oxidoreductase</keyword>
<protein>
    <submittedName>
        <fullName evidence="3">Putative oxidoreductase YcjS</fullName>
        <ecNumber evidence="3">1.-.-.-</ecNumber>
    </submittedName>
</protein>
<dbReference type="SUPFAM" id="SSF55347">
    <property type="entry name" value="Glyceraldehyde-3-phosphate dehydrogenase-like, C-terminal domain"/>
    <property type="match status" value="1"/>
</dbReference>
<dbReference type="PANTHER" id="PTHR43377">
    <property type="entry name" value="BILIVERDIN REDUCTASE A"/>
    <property type="match status" value="1"/>
</dbReference>
<feature type="domain" description="GFO/IDH/MocA-like oxidoreductase" evidence="2">
    <location>
        <begin position="155"/>
        <end position="231"/>
    </location>
</feature>
<dbReference type="RefSeq" id="WP_085754411.1">
    <property type="nucleotide sequence ID" value="NZ_CP021023.1"/>
</dbReference>
<reference evidence="4" key="1">
    <citation type="submission" date="2017-04" db="EMBL/GenBank/DDBJ databases">
        <title>Comparative genomics and description of representatives of a novel lineage of planctomycetes thriving in anoxic sediments.</title>
        <authorList>
            <person name="Spring S."/>
            <person name="Bunk B."/>
            <person name="Sproer C."/>
        </authorList>
    </citation>
    <scope>NUCLEOTIDE SEQUENCE [LARGE SCALE GENOMIC DNA]</scope>
    <source>
        <strain evidence="4">ST-PulAB-D4</strain>
    </source>
</reference>
<dbReference type="KEGG" id="pbp:STSP1_00039"/>
<evidence type="ECO:0000313" key="4">
    <source>
        <dbReference type="Proteomes" id="UP000193334"/>
    </source>
</evidence>
<dbReference type="Gene3D" id="3.30.360.10">
    <property type="entry name" value="Dihydrodipicolinate Reductase, domain 2"/>
    <property type="match status" value="1"/>
</dbReference>
<gene>
    <name evidence="3" type="primary">ycjS</name>
    <name evidence="3" type="ORF">STSP1_00039</name>
</gene>
<dbReference type="Pfam" id="PF22725">
    <property type="entry name" value="GFO_IDH_MocA_C3"/>
    <property type="match status" value="1"/>
</dbReference>
<evidence type="ECO:0000259" key="1">
    <source>
        <dbReference type="Pfam" id="PF01408"/>
    </source>
</evidence>
<dbReference type="Proteomes" id="UP000193334">
    <property type="component" value="Chromosome"/>
</dbReference>
<dbReference type="AlphaFoldDB" id="A0A1W6LIU4"/>